<feature type="DNA-binding region" description="Homeobox" evidence="10">
    <location>
        <begin position="807"/>
        <end position="866"/>
    </location>
</feature>
<keyword evidence="6 10" id="KW-0238">DNA-binding</keyword>
<feature type="region of interest" description="Disordered" evidence="13">
    <location>
        <begin position="2273"/>
        <end position="2315"/>
    </location>
</feature>
<organism evidence="16 17">
    <name type="scientific">Petrolisthes manimaculis</name>
    <dbReference type="NCBI Taxonomy" id="1843537"/>
    <lineage>
        <taxon>Eukaryota</taxon>
        <taxon>Metazoa</taxon>
        <taxon>Ecdysozoa</taxon>
        <taxon>Arthropoda</taxon>
        <taxon>Crustacea</taxon>
        <taxon>Multicrustacea</taxon>
        <taxon>Malacostraca</taxon>
        <taxon>Eumalacostraca</taxon>
        <taxon>Eucarida</taxon>
        <taxon>Decapoda</taxon>
        <taxon>Pleocyemata</taxon>
        <taxon>Anomura</taxon>
        <taxon>Galatheoidea</taxon>
        <taxon>Porcellanidae</taxon>
        <taxon>Petrolisthes</taxon>
    </lineage>
</organism>
<dbReference type="InterPro" id="IPR009057">
    <property type="entry name" value="Homeodomain-like_sf"/>
</dbReference>
<feature type="compositionally biased region" description="Acidic residues" evidence="13">
    <location>
        <begin position="1570"/>
        <end position="1589"/>
    </location>
</feature>
<evidence type="ECO:0000256" key="6">
    <source>
        <dbReference type="ARBA" id="ARBA00023125"/>
    </source>
</evidence>
<feature type="domain" description="Homeobox" evidence="14">
    <location>
        <begin position="2025"/>
        <end position="2085"/>
    </location>
</feature>
<feature type="region of interest" description="Disordered" evidence="13">
    <location>
        <begin position="466"/>
        <end position="496"/>
    </location>
</feature>
<dbReference type="SUPFAM" id="SSF46689">
    <property type="entry name" value="Homeodomain-like"/>
    <property type="match status" value="6"/>
</dbReference>
<feature type="coiled-coil region" evidence="12">
    <location>
        <begin position="602"/>
        <end position="645"/>
    </location>
</feature>
<feature type="compositionally biased region" description="Acidic residues" evidence="13">
    <location>
        <begin position="54"/>
        <end position="65"/>
    </location>
</feature>
<dbReference type="Pfam" id="PF00046">
    <property type="entry name" value="Homeodomain"/>
    <property type="match status" value="5"/>
</dbReference>
<feature type="region of interest" description="Disordered" evidence="13">
    <location>
        <begin position="771"/>
        <end position="807"/>
    </location>
</feature>
<feature type="compositionally biased region" description="Low complexity" evidence="13">
    <location>
        <begin position="108"/>
        <end position="117"/>
    </location>
</feature>
<dbReference type="InterPro" id="IPR001356">
    <property type="entry name" value="HD"/>
</dbReference>
<feature type="compositionally biased region" description="Acidic residues" evidence="13">
    <location>
        <begin position="2345"/>
        <end position="2360"/>
    </location>
</feature>
<dbReference type="Gene3D" id="1.10.10.60">
    <property type="entry name" value="Homeodomain-like"/>
    <property type="match status" value="5"/>
</dbReference>
<feature type="region of interest" description="Disordered" evidence="13">
    <location>
        <begin position="1297"/>
        <end position="1317"/>
    </location>
</feature>
<feature type="domain" description="C2H2-type" evidence="15">
    <location>
        <begin position="405"/>
        <end position="432"/>
    </location>
</feature>
<feature type="region of interest" description="Disordered" evidence="13">
    <location>
        <begin position="1563"/>
        <end position="1612"/>
    </location>
</feature>
<feature type="domain" description="Homeobox" evidence="14">
    <location>
        <begin position="1414"/>
        <end position="1474"/>
    </location>
</feature>
<feature type="domain" description="C2H2-type" evidence="15">
    <location>
        <begin position="1515"/>
        <end position="1542"/>
    </location>
</feature>
<dbReference type="PANTHER" id="PTHR24381:SF393">
    <property type="entry name" value="CHROMATIN-LINKED ADAPTOR FOR MSL PROTEINS, ISOFORM B"/>
    <property type="match status" value="1"/>
</dbReference>
<keyword evidence="17" id="KW-1185">Reference proteome</keyword>
<dbReference type="PROSITE" id="PS00028">
    <property type="entry name" value="ZINC_FINGER_C2H2_1"/>
    <property type="match status" value="13"/>
</dbReference>
<feature type="DNA-binding region" description="Homeobox" evidence="10">
    <location>
        <begin position="320"/>
        <end position="379"/>
    </location>
</feature>
<feature type="compositionally biased region" description="Polar residues" evidence="13">
    <location>
        <begin position="482"/>
        <end position="494"/>
    </location>
</feature>
<keyword evidence="7 10" id="KW-0371">Homeobox</keyword>
<evidence type="ECO:0000256" key="8">
    <source>
        <dbReference type="ARBA" id="ARBA00023242"/>
    </source>
</evidence>
<feature type="domain" description="C2H2-type" evidence="15">
    <location>
        <begin position="950"/>
        <end position="977"/>
    </location>
</feature>
<feature type="region of interest" description="Disordered" evidence="13">
    <location>
        <begin position="1168"/>
        <end position="1191"/>
    </location>
</feature>
<feature type="compositionally biased region" description="Low complexity" evidence="13">
    <location>
        <begin position="261"/>
        <end position="284"/>
    </location>
</feature>
<evidence type="ECO:0000313" key="16">
    <source>
        <dbReference type="EMBL" id="KAK4325268.1"/>
    </source>
</evidence>
<dbReference type="SMART" id="SM00355">
    <property type="entry name" value="ZnF_C2H2"/>
    <property type="match status" value="17"/>
</dbReference>
<dbReference type="PROSITE" id="PS50071">
    <property type="entry name" value="HOMEOBOX_2"/>
    <property type="match status" value="6"/>
</dbReference>
<dbReference type="Gene3D" id="3.30.160.60">
    <property type="entry name" value="Classic Zinc Finger"/>
    <property type="match status" value="6"/>
</dbReference>
<feature type="region of interest" description="Disordered" evidence="13">
    <location>
        <begin position="1"/>
        <end position="197"/>
    </location>
</feature>
<evidence type="ECO:0000256" key="2">
    <source>
        <dbReference type="ARBA" id="ARBA00022723"/>
    </source>
</evidence>
<evidence type="ECO:0000256" key="10">
    <source>
        <dbReference type="PROSITE-ProRule" id="PRU00108"/>
    </source>
</evidence>
<feature type="DNA-binding region" description="Homeobox" evidence="10">
    <location>
        <begin position="1883"/>
        <end position="1925"/>
    </location>
</feature>
<reference evidence="16" key="1">
    <citation type="submission" date="2023-11" db="EMBL/GenBank/DDBJ databases">
        <title>Genome assemblies of two species of porcelain crab, Petrolisthes cinctipes and Petrolisthes manimaculis (Anomura: Porcellanidae).</title>
        <authorList>
            <person name="Angst P."/>
        </authorList>
    </citation>
    <scope>NUCLEOTIDE SEQUENCE</scope>
    <source>
        <strain evidence="16">PB745_02</strain>
        <tissue evidence="16">Gill</tissue>
    </source>
</reference>
<evidence type="ECO:0000256" key="9">
    <source>
        <dbReference type="PROSITE-ProRule" id="PRU00042"/>
    </source>
</evidence>
<evidence type="ECO:0000256" key="12">
    <source>
        <dbReference type="SAM" id="Coils"/>
    </source>
</evidence>
<feature type="region of interest" description="Disordered" evidence="13">
    <location>
        <begin position="2343"/>
        <end position="2365"/>
    </location>
</feature>
<feature type="region of interest" description="Disordered" evidence="13">
    <location>
        <begin position="2166"/>
        <end position="2216"/>
    </location>
</feature>
<feature type="region of interest" description="Disordered" evidence="13">
    <location>
        <begin position="738"/>
        <end position="759"/>
    </location>
</feature>
<dbReference type="SMART" id="SM00389">
    <property type="entry name" value="HOX"/>
    <property type="match status" value="6"/>
</dbReference>
<dbReference type="Proteomes" id="UP001292094">
    <property type="component" value="Unassembled WGS sequence"/>
</dbReference>
<name>A0AAE1QF95_9EUCA</name>
<feature type="DNA-binding region" description="Homeobox" evidence="10">
    <location>
        <begin position="1416"/>
        <end position="1475"/>
    </location>
</feature>
<dbReference type="GO" id="GO:0000977">
    <property type="term" value="F:RNA polymerase II transcription regulatory region sequence-specific DNA binding"/>
    <property type="evidence" value="ECO:0007669"/>
    <property type="project" value="TreeGrafter"/>
</dbReference>
<evidence type="ECO:0000256" key="3">
    <source>
        <dbReference type="ARBA" id="ARBA00022737"/>
    </source>
</evidence>
<evidence type="ECO:0000256" key="4">
    <source>
        <dbReference type="ARBA" id="ARBA00022771"/>
    </source>
</evidence>
<feature type="domain" description="C2H2-type" evidence="15">
    <location>
        <begin position="1487"/>
        <end position="1514"/>
    </location>
</feature>
<feature type="DNA-binding region" description="Homeobox" evidence="10">
    <location>
        <begin position="1726"/>
        <end position="1785"/>
    </location>
</feature>
<dbReference type="GO" id="GO:0000981">
    <property type="term" value="F:DNA-binding transcription factor activity, RNA polymerase II-specific"/>
    <property type="evidence" value="ECO:0007669"/>
    <property type="project" value="InterPro"/>
</dbReference>
<feature type="domain" description="C2H2-type" evidence="15">
    <location>
        <begin position="1825"/>
        <end position="1854"/>
    </location>
</feature>
<feature type="DNA-binding region" description="Homeobox" evidence="10">
    <location>
        <begin position="2027"/>
        <end position="2086"/>
    </location>
</feature>
<feature type="region of interest" description="Disordered" evidence="13">
    <location>
        <begin position="260"/>
        <end position="290"/>
    </location>
</feature>
<dbReference type="GO" id="GO:0008270">
    <property type="term" value="F:zinc ion binding"/>
    <property type="evidence" value="ECO:0007669"/>
    <property type="project" value="UniProtKB-KW"/>
</dbReference>
<feature type="domain" description="Homeobox" evidence="14">
    <location>
        <begin position="805"/>
        <end position="865"/>
    </location>
</feature>
<feature type="domain" description="Homeobox" evidence="14">
    <location>
        <begin position="1881"/>
        <end position="1924"/>
    </location>
</feature>
<feature type="domain" description="C2H2-type" evidence="15">
    <location>
        <begin position="880"/>
        <end position="907"/>
    </location>
</feature>
<keyword evidence="3" id="KW-0677">Repeat</keyword>
<feature type="compositionally biased region" description="Low complexity" evidence="13">
    <location>
        <begin position="152"/>
        <end position="162"/>
    </location>
</feature>
<gene>
    <name evidence="16" type="ORF">Pmani_004130</name>
</gene>
<dbReference type="CDD" id="cd00086">
    <property type="entry name" value="homeodomain"/>
    <property type="match status" value="6"/>
</dbReference>
<feature type="compositionally biased region" description="Pro residues" evidence="13">
    <location>
        <begin position="163"/>
        <end position="181"/>
    </location>
</feature>
<feature type="compositionally biased region" description="Basic and acidic residues" evidence="13">
    <location>
        <begin position="8"/>
        <end position="50"/>
    </location>
</feature>
<evidence type="ECO:0000256" key="1">
    <source>
        <dbReference type="ARBA" id="ARBA00004123"/>
    </source>
</evidence>
<feature type="domain" description="C2H2-type" evidence="15">
    <location>
        <begin position="1793"/>
        <end position="1823"/>
    </location>
</feature>
<evidence type="ECO:0000259" key="15">
    <source>
        <dbReference type="PROSITE" id="PS50157"/>
    </source>
</evidence>
<keyword evidence="8 10" id="KW-0539">Nucleus</keyword>
<protein>
    <submittedName>
        <fullName evidence="16">Uncharacterized protein</fullName>
    </submittedName>
</protein>
<feature type="domain" description="Homeobox" evidence="14">
    <location>
        <begin position="318"/>
        <end position="378"/>
    </location>
</feature>
<evidence type="ECO:0000313" key="17">
    <source>
        <dbReference type="Proteomes" id="UP001292094"/>
    </source>
</evidence>
<accession>A0AAE1QF95</accession>
<dbReference type="PANTHER" id="PTHR24381">
    <property type="entry name" value="ZINC FINGER PROTEIN"/>
    <property type="match status" value="1"/>
</dbReference>
<feature type="region of interest" description="Disordered" evidence="13">
    <location>
        <begin position="376"/>
        <end position="397"/>
    </location>
</feature>
<dbReference type="InterPro" id="IPR013087">
    <property type="entry name" value="Znf_C2H2_type"/>
</dbReference>
<evidence type="ECO:0000256" key="11">
    <source>
        <dbReference type="RuleBase" id="RU000682"/>
    </source>
</evidence>
<comment type="caution">
    <text evidence="16">The sequence shown here is derived from an EMBL/GenBank/DDBJ whole genome shotgun (WGS) entry which is preliminary data.</text>
</comment>
<keyword evidence="12" id="KW-0175">Coiled coil</keyword>
<evidence type="ECO:0000259" key="14">
    <source>
        <dbReference type="PROSITE" id="PS50071"/>
    </source>
</evidence>
<evidence type="ECO:0000256" key="5">
    <source>
        <dbReference type="ARBA" id="ARBA00022833"/>
    </source>
</evidence>
<dbReference type="PROSITE" id="PS50157">
    <property type="entry name" value="ZINC_FINGER_C2H2_2"/>
    <property type="match status" value="8"/>
</dbReference>
<keyword evidence="5" id="KW-0862">Zinc</keyword>
<feature type="domain" description="Homeobox" evidence="14">
    <location>
        <begin position="1724"/>
        <end position="1784"/>
    </location>
</feature>
<feature type="region of interest" description="Disordered" evidence="13">
    <location>
        <begin position="1627"/>
        <end position="1646"/>
    </location>
</feature>
<comment type="subcellular location">
    <subcellularLocation>
        <location evidence="1 10 11">Nucleus</location>
    </subcellularLocation>
</comment>
<dbReference type="SUPFAM" id="SSF57667">
    <property type="entry name" value="beta-beta-alpha zinc fingers"/>
    <property type="match status" value="4"/>
</dbReference>
<feature type="compositionally biased region" description="Basic and acidic residues" evidence="13">
    <location>
        <begin position="1297"/>
        <end position="1308"/>
    </location>
</feature>
<dbReference type="PROSITE" id="PS00027">
    <property type="entry name" value="HOMEOBOX_1"/>
    <property type="match status" value="2"/>
</dbReference>
<feature type="compositionally biased region" description="Pro residues" evidence="13">
    <location>
        <begin position="118"/>
        <end position="140"/>
    </location>
</feature>
<keyword evidence="2" id="KW-0479">Metal-binding</keyword>
<proteinExistence type="predicted"/>
<dbReference type="EMBL" id="JAWZYT010000290">
    <property type="protein sequence ID" value="KAK4325268.1"/>
    <property type="molecule type" value="Genomic_DNA"/>
</dbReference>
<evidence type="ECO:0000256" key="13">
    <source>
        <dbReference type="SAM" id="MobiDB-lite"/>
    </source>
</evidence>
<dbReference type="Pfam" id="PF12874">
    <property type="entry name" value="zf-met"/>
    <property type="match status" value="2"/>
</dbReference>
<feature type="compositionally biased region" description="Polar residues" evidence="13">
    <location>
        <begin position="794"/>
        <end position="803"/>
    </location>
</feature>
<dbReference type="InterPro" id="IPR036236">
    <property type="entry name" value="Znf_C2H2_sf"/>
</dbReference>
<feature type="compositionally biased region" description="Acidic residues" evidence="13">
    <location>
        <begin position="1627"/>
        <end position="1637"/>
    </location>
</feature>
<dbReference type="InterPro" id="IPR017970">
    <property type="entry name" value="Homeobox_CS"/>
</dbReference>
<keyword evidence="4 9" id="KW-0863">Zinc-finger</keyword>
<feature type="compositionally biased region" description="Basic and acidic residues" evidence="13">
    <location>
        <begin position="771"/>
        <end position="793"/>
    </location>
</feature>
<feature type="compositionally biased region" description="Basic and acidic residues" evidence="13">
    <location>
        <begin position="2273"/>
        <end position="2298"/>
    </location>
</feature>
<evidence type="ECO:0000256" key="7">
    <source>
        <dbReference type="ARBA" id="ARBA00023155"/>
    </source>
</evidence>
<sequence>MDCVVETRPQKQEEKEILGNCLDREEVATKDEGRKDSDVAGTDEERKDSGVGETDNDGEEVETEEEEKKDVVEGGTDDEGELESVSPSETRKVSSLHPISPLHPPSPSSSLPTLSSPPHLPSPPPIPPLSPPPSSSPSPPVENSAALPPSSPSLSVPPISSSTPPPPSPPSPPPSLPPSSSPPLQHSPTSPSPAPQEAVVAQLNQLQQTVVSHILQYQAGVIAQFQQLQQQMLSQMSSSNGDMGSQNPQVTIIPQPLSVLTSQPTSNTSPTATTTSNSSSSGTPKATNFDLHTKNLRKRRASMMTFSPGTDETNNGEFQFKRKRTAFNEKQYRVLETTFEHNNFPDPIDQHCIALRIKTPYRSIKMWFQNRRASVRKRLQPEEKGSSQPDCKSAVKNASDPDARWYCTQCPATFIAKKFLDNHKEAHQLETLHCSHCNMGFTHKVLLDTHLISKCSSSTGVDLTHLKDENMDDDEPKVPQKQPEQSPATITTPPHTGLPLLLLQKLQKLQHERPPPSTSPPPLIDSKSLLQIQQNPIPQQQQLMQQLLLAQLQQAQRARMVISAQDEGHKEKQEASETEERVVVKEEKLIKEEKLDFDFTISDSVEEEKQEMVAQQEQLKQVLQQQIQELQHKQLQLQLQQIQQKQMEKQLFLQHQEEEQKKTEPEEVEKPSLTLGGLTIFPVQNEGIGKVRIKQEAILKVVPEEKLQEPQPLTLQDQISTILHSQGLKSVLKIKREPMEEGEGGEDNGSIDVPHSRDKESMQEQIEAILKHQELQRRKDDITEDNKNSEKKGTNNSNNCSSNVKRHRRRTTVFNEVQLRTLYLHFTYCNFPDPSMFRIIGHITKLEPQVIKIWFQNERSRQRKRALHFMDEVNSKEKPYKCRDCGMSFAMLTFLVKHSMRHNGDTNQDATVRTCPLCLKKWNREIFPAHLKSSHNVNWSLVDEKFGSSMVCNLCEEKFNDQDSLLVHKHGHLNDDYGMPPQCTLCKTTFVNAICLEAHMETHRLHEWSFKCNICDTLFHDKVLLASHKMGHGVPLAPVSTTDRSQSQLQHTTVRALQSKSRKTVLSSFTSLGPTKHSKSNETKPNLISVKVENMDSSNNPAVSSAGMVTNSQGTTIIPQNILAPQQSTIISPTSLNKLSLPPSSGPVSYVKLIPVQLIPVSSLSSSISSSGGQKSTSTLTTVSAGGPTTPSTTAATTTFISVPITVKGSTDANPILNYLLETSPSSAKSAEEKQIKKNKALPNLIPISQSSDVPPKVLPQLEPINNDRNDIENQIHVKAADADILKVDEEAIPRKQVIREGETRDPSDSPSPFLPESPRVYQVVTKKRYVPILPMLPMSLALKEPALTPITTITSPGATTNNTLFTTTTTVTTTTTTNTTIDSSPKSTILQRPQRTRNVPNKKLWHSFDPGGYKRRRAPTYFTSGQREVMEAHFIHDNFPEPGEQMAIAHQLGIDYPVVKTWFQNTRKNIRKQLKEDEVYESDGPFHCRRCNVAFISRSSLEQHQEKHDEETAYHCGECGVYFSHPVVFNTHLMSHIAKDEENKKGKVSSEEEGAGVLSAIAELSPPESGDEDGSLTDSQDEVGDEEGYSAPLDDTGAQEKEHEDSDDTENYHPIMAVECILDNSSGEDQEAEEETQSQGEEPRCGTCGGSFPSLIALKEHFSQNCCSRKQNQHQMGGRWRKRRKFGLMKRRQRVAGEVRCCECQELFPDRQAYIAHFESTKCSAARQRIEYTDEEQAILLTHYNDNNFPLPSEMNLLAKRLSVRYRQIMHWFQNRRSKERKQQNEKKYPPKECGECKSTFVTSNNLRKHYEEIHSHSGSLPEFACLVTGCGAVFTNADLLVTHSLSHQTNGQGQRGESSFEADVGGIGSGPLWRNYTVLEAHYGDNNFPDPMDIGFIARRLQVDPLHIHQWFKDRRNQHLQKLEESIHERIDGDLGVSCQRALSKVCPTCDAAFICQTDLDTHKEMHGSSWAQVCSVCGHEYSNVIALETHCIRHGIKVNQEAGPASPSSLSMPPVIKPRDGRSEKSGKACFNTAQLKILDTHYSHNNFPGATEVWLVAKRLGLRPRQVTHWFQNKRGRDRRVQKLPQPSSHPCGVCGAAFICDRFLRTHRKQHRTAQERYQCEKCSILFFSSIILDTHILYHEIPHKTKAAFRKPCDFSRDPITEGQVRVSEAMDSDSEGSEPELKIDLNSQSSQLMGEDHNRGDETDDSNGEYNLRVYIDNAEECGDDGEEDDNISDNDLVDITYENLEMNNEDIDNSDEISAILKDVGIEVRDSSDPGDKTSKEKPQTTRTENDFPEWSPRHKNKKGDVGDEFLLDDEEFCMEEDAIKTLEKSVVHEEVFFDDNTDSDSDDDEDEPRLKIVSAYTISPVVKDSELGGRQ</sequence>
<dbReference type="GO" id="GO:0005634">
    <property type="term" value="C:nucleus"/>
    <property type="evidence" value="ECO:0007669"/>
    <property type="project" value="UniProtKB-SubCell"/>
</dbReference>
<feature type="domain" description="C2H2-type" evidence="15">
    <location>
        <begin position="2094"/>
        <end position="2121"/>
    </location>
</feature>